<evidence type="ECO:0000313" key="3">
    <source>
        <dbReference type="Proteomes" id="UP000799118"/>
    </source>
</evidence>
<dbReference type="EMBL" id="ML769474">
    <property type="protein sequence ID" value="KAE9399033.1"/>
    <property type="molecule type" value="Genomic_DNA"/>
</dbReference>
<feature type="region of interest" description="Disordered" evidence="1">
    <location>
        <begin position="1"/>
        <end position="53"/>
    </location>
</feature>
<name>A0A6A4HLZ4_9AGAR</name>
<feature type="compositionally biased region" description="Polar residues" evidence="1">
    <location>
        <begin position="1"/>
        <end position="12"/>
    </location>
</feature>
<dbReference type="OrthoDB" id="3046033at2759"/>
<reference evidence="2" key="1">
    <citation type="journal article" date="2019" name="Environ. Microbiol.">
        <title>Fungal ecological strategies reflected in gene transcription - a case study of two litter decomposers.</title>
        <authorList>
            <person name="Barbi F."/>
            <person name="Kohler A."/>
            <person name="Barry K."/>
            <person name="Baskaran P."/>
            <person name="Daum C."/>
            <person name="Fauchery L."/>
            <person name="Ihrmark K."/>
            <person name="Kuo A."/>
            <person name="LaButti K."/>
            <person name="Lipzen A."/>
            <person name="Morin E."/>
            <person name="Grigoriev I.V."/>
            <person name="Henrissat B."/>
            <person name="Lindahl B."/>
            <person name="Martin F."/>
        </authorList>
    </citation>
    <scope>NUCLEOTIDE SEQUENCE</scope>
    <source>
        <strain evidence="2">JB14</strain>
    </source>
</reference>
<proteinExistence type="predicted"/>
<organism evidence="2 3">
    <name type="scientific">Gymnopus androsaceus JB14</name>
    <dbReference type="NCBI Taxonomy" id="1447944"/>
    <lineage>
        <taxon>Eukaryota</taxon>
        <taxon>Fungi</taxon>
        <taxon>Dikarya</taxon>
        <taxon>Basidiomycota</taxon>
        <taxon>Agaricomycotina</taxon>
        <taxon>Agaricomycetes</taxon>
        <taxon>Agaricomycetidae</taxon>
        <taxon>Agaricales</taxon>
        <taxon>Marasmiineae</taxon>
        <taxon>Omphalotaceae</taxon>
        <taxon>Gymnopus</taxon>
    </lineage>
</organism>
<dbReference type="AlphaFoldDB" id="A0A6A4HLZ4"/>
<feature type="compositionally biased region" description="Polar residues" evidence="1">
    <location>
        <begin position="20"/>
        <end position="29"/>
    </location>
</feature>
<evidence type="ECO:0000313" key="2">
    <source>
        <dbReference type="EMBL" id="KAE9399033.1"/>
    </source>
</evidence>
<protein>
    <submittedName>
        <fullName evidence="2">Uncharacterized protein</fullName>
    </submittedName>
</protein>
<dbReference type="Proteomes" id="UP000799118">
    <property type="component" value="Unassembled WGS sequence"/>
</dbReference>
<sequence length="241" mass="27011">MELEPETQTTAPQEVPKTPTKPSVASSKQAYGPPIVNSTPSAKHAGSHAEDKVSQTVDVVNEFLEDDLAQRKVLSMEEFATIILNLPEDWKVKPSGKLGKEAKEFNNAFEAYLAEVQKTGHERRLYEPLVRLLNSVPHPKGSNVAIEDEKAFYVQDPCPLLGSLIKRRPDLGAIYLQLLNLSKREDLAEWLEKHQVKGVFWGLLLYFVEVKDEKGHCLAERCDESCCPQGVFDDSSDLMMC</sequence>
<evidence type="ECO:0000256" key="1">
    <source>
        <dbReference type="SAM" id="MobiDB-lite"/>
    </source>
</evidence>
<gene>
    <name evidence="2" type="ORF">BT96DRAFT_920388</name>
</gene>
<accession>A0A6A4HLZ4</accession>
<keyword evidence="3" id="KW-1185">Reference proteome</keyword>